<evidence type="ECO:0000313" key="2">
    <source>
        <dbReference type="EMBL" id="MFC3627582.1"/>
    </source>
</evidence>
<feature type="region of interest" description="Disordered" evidence="1">
    <location>
        <begin position="48"/>
        <end position="68"/>
    </location>
</feature>
<gene>
    <name evidence="2" type="ORF">ACFOKJ_15790</name>
</gene>
<dbReference type="EMBL" id="JBHRYH010000046">
    <property type="protein sequence ID" value="MFC3627582.1"/>
    <property type="molecule type" value="Genomic_DNA"/>
</dbReference>
<sequence>MTEPVSLYPAIELLLLAADIDNKPQAVQELYARWQSLPRDASAPLYPLPAPGRPLRPTLVPPDTVPRRGVGTPEGHAALIHAIAHIEFNAINLALDAAWRFRDMPDVFVDDWLRIAAEEAEHFLLLRRRLQALGYDYGDFPAHNTLWEMAQKTDHDVLVRMALVPRVMEARGLDATPPIQHKLRSMGDLATVAVLDTVLRDEIGHVRVGNYWFSVLCDARGLDPLATFRQLLRDYHVSELRGAYNLEARLDAGFSEFELTMLQDFAVIREAGEKTSNASAV</sequence>
<comment type="caution">
    <text evidence="2">The sequence shown here is derived from an EMBL/GenBank/DDBJ whole genome shotgun (WGS) entry which is preliminary data.</text>
</comment>
<dbReference type="RefSeq" id="WP_390281380.1">
    <property type="nucleotide sequence ID" value="NZ_JBHRYH010000046.1"/>
</dbReference>
<proteinExistence type="predicted"/>
<organism evidence="2 3">
    <name type="scientific">Vogesella amnigena</name>
    <dbReference type="NCBI Taxonomy" id="1507449"/>
    <lineage>
        <taxon>Bacteria</taxon>
        <taxon>Pseudomonadati</taxon>
        <taxon>Pseudomonadota</taxon>
        <taxon>Betaproteobacteria</taxon>
        <taxon>Neisseriales</taxon>
        <taxon>Chromobacteriaceae</taxon>
        <taxon>Vogesella</taxon>
    </lineage>
</organism>
<keyword evidence="3" id="KW-1185">Reference proteome</keyword>
<accession>A0ABV7TXU3</accession>
<dbReference type="PIRSF" id="PIRSF012318">
    <property type="entry name" value="UCP012318"/>
    <property type="match status" value="1"/>
</dbReference>
<dbReference type="CDD" id="cd00657">
    <property type="entry name" value="Ferritin_like"/>
    <property type="match status" value="1"/>
</dbReference>
<dbReference type="InterPro" id="IPR009078">
    <property type="entry name" value="Ferritin-like_SF"/>
</dbReference>
<dbReference type="SUPFAM" id="SSF47240">
    <property type="entry name" value="Ferritin-like"/>
    <property type="match status" value="1"/>
</dbReference>
<name>A0ABV7TXU3_9NEIS</name>
<dbReference type="PANTHER" id="PTHR42782">
    <property type="entry name" value="SI:CH73-314G15.3"/>
    <property type="match status" value="1"/>
</dbReference>
<evidence type="ECO:0000256" key="1">
    <source>
        <dbReference type="SAM" id="MobiDB-lite"/>
    </source>
</evidence>
<dbReference type="Proteomes" id="UP001595636">
    <property type="component" value="Unassembled WGS sequence"/>
</dbReference>
<dbReference type="InterPro" id="IPR011197">
    <property type="entry name" value="UCP012318"/>
</dbReference>
<dbReference type="Pfam" id="PF04305">
    <property type="entry name" value="DUF455"/>
    <property type="match status" value="1"/>
</dbReference>
<feature type="compositionally biased region" description="Pro residues" evidence="1">
    <location>
        <begin position="48"/>
        <end position="64"/>
    </location>
</feature>
<reference evidence="3" key="1">
    <citation type="journal article" date="2019" name="Int. J. Syst. Evol. Microbiol.">
        <title>The Global Catalogue of Microorganisms (GCM) 10K type strain sequencing project: providing services to taxonomists for standard genome sequencing and annotation.</title>
        <authorList>
            <consortium name="The Broad Institute Genomics Platform"/>
            <consortium name="The Broad Institute Genome Sequencing Center for Infectious Disease"/>
            <person name="Wu L."/>
            <person name="Ma J."/>
        </authorList>
    </citation>
    <scope>NUCLEOTIDE SEQUENCE [LARGE SCALE GENOMIC DNA]</scope>
    <source>
        <strain evidence="3">KCTC 42195</strain>
    </source>
</reference>
<dbReference type="PANTHER" id="PTHR42782:SF4">
    <property type="entry name" value="DUF455 DOMAIN-CONTAINING PROTEIN"/>
    <property type="match status" value="1"/>
</dbReference>
<dbReference type="InterPro" id="IPR007402">
    <property type="entry name" value="DUF455"/>
</dbReference>
<evidence type="ECO:0000313" key="3">
    <source>
        <dbReference type="Proteomes" id="UP001595636"/>
    </source>
</evidence>
<protein>
    <submittedName>
        <fullName evidence="2">Ferritin-like domain-containing protein</fullName>
    </submittedName>
</protein>